<evidence type="ECO:0000256" key="2">
    <source>
        <dbReference type="ARBA" id="ARBA00022771"/>
    </source>
</evidence>
<comment type="caution">
    <text evidence="7">The sequence shown here is derived from an EMBL/GenBank/DDBJ whole genome shotgun (WGS) entry which is preliminary data.</text>
</comment>
<keyword evidence="2 4" id="KW-0863">Zinc-finger</keyword>
<feature type="region of interest" description="Disordered" evidence="5">
    <location>
        <begin position="83"/>
        <end position="134"/>
    </location>
</feature>
<organism evidence="7 8">
    <name type="scientific">Effrenium voratum</name>
    <dbReference type="NCBI Taxonomy" id="2562239"/>
    <lineage>
        <taxon>Eukaryota</taxon>
        <taxon>Sar</taxon>
        <taxon>Alveolata</taxon>
        <taxon>Dinophyceae</taxon>
        <taxon>Suessiales</taxon>
        <taxon>Symbiodiniaceae</taxon>
        <taxon>Effrenium</taxon>
    </lineage>
</organism>
<evidence type="ECO:0000256" key="3">
    <source>
        <dbReference type="ARBA" id="ARBA00022833"/>
    </source>
</evidence>
<dbReference type="Proteomes" id="UP001178507">
    <property type="component" value="Unassembled WGS sequence"/>
</dbReference>
<feature type="compositionally biased region" description="Low complexity" evidence="5">
    <location>
        <begin position="97"/>
        <end position="108"/>
    </location>
</feature>
<sequence>MCVVCSRKGGPSAMMTCQMCPPDACCAVEVHEDLHNDHANSAELCQSLGFKSQLVLCPVNHLKNATRSKAQTLLKSKELFVRKDKDSDVDGQDEADPASAAAIAHPHSTQTAQAPRRPRANPLSQANIGRFGGGRNNNGTERCEFFRQGWCWKGEGCTFRHR</sequence>
<keyword evidence="3 4" id="KW-0862">Zinc</keyword>
<accession>A0AA36HRH4</accession>
<evidence type="ECO:0000256" key="1">
    <source>
        <dbReference type="ARBA" id="ARBA00022723"/>
    </source>
</evidence>
<dbReference type="EMBL" id="CAUJNA010000211">
    <property type="protein sequence ID" value="CAJ1373701.1"/>
    <property type="molecule type" value="Genomic_DNA"/>
</dbReference>
<protein>
    <recommendedName>
        <fullName evidence="6">C3H1-type domain-containing protein</fullName>
    </recommendedName>
</protein>
<evidence type="ECO:0000313" key="8">
    <source>
        <dbReference type="Proteomes" id="UP001178507"/>
    </source>
</evidence>
<evidence type="ECO:0000259" key="6">
    <source>
        <dbReference type="PROSITE" id="PS50103"/>
    </source>
</evidence>
<evidence type="ECO:0000256" key="4">
    <source>
        <dbReference type="PROSITE-ProRule" id="PRU00723"/>
    </source>
</evidence>
<feature type="zinc finger region" description="C3H1-type" evidence="4">
    <location>
        <begin position="137"/>
        <end position="162"/>
    </location>
</feature>
<feature type="domain" description="C3H1-type" evidence="6">
    <location>
        <begin position="137"/>
        <end position="162"/>
    </location>
</feature>
<keyword evidence="8" id="KW-1185">Reference proteome</keyword>
<name>A0AA36HRH4_9DINO</name>
<dbReference type="GO" id="GO:0008270">
    <property type="term" value="F:zinc ion binding"/>
    <property type="evidence" value="ECO:0007669"/>
    <property type="project" value="UniProtKB-KW"/>
</dbReference>
<gene>
    <name evidence="7" type="ORF">EVOR1521_LOCUS3449</name>
</gene>
<dbReference type="InterPro" id="IPR000571">
    <property type="entry name" value="Znf_CCCH"/>
</dbReference>
<dbReference type="PROSITE" id="PS50103">
    <property type="entry name" value="ZF_C3H1"/>
    <property type="match status" value="1"/>
</dbReference>
<evidence type="ECO:0000313" key="7">
    <source>
        <dbReference type="EMBL" id="CAJ1373701.1"/>
    </source>
</evidence>
<evidence type="ECO:0000256" key="5">
    <source>
        <dbReference type="SAM" id="MobiDB-lite"/>
    </source>
</evidence>
<keyword evidence="1 4" id="KW-0479">Metal-binding</keyword>
<dbReference type="SUPFAM" id="SSF90229">
    <property type="entry name" value="CCCH zinc finger"/>
    <property type="match status" value="1"/>
</dbReference>
<dbReference type="AlphaFoldDB" id="A0AA36HRH4"/>
<dbReference type="InterPro" id="IPR036855">
    <property type="entry name" value="Znf_CCCH_sf"/>
</dbReference>
<reference evidence="7" key="1">
    <citation type="submission" date="2023-08" db="EMBL/GenBank/DDBJ databases">
        <authorList>
            <person name="Chen Y."/>
            <person name="Shah S."/>
            <person name="Dougan E. K."/>
            <person name="Thang M."/>
            <person name="Chan C."/>
        </authorList>
    </citation>
    <scope>NUCLEOTIDE SEQUENCE</scope>
</reference>
<proteinExistence type="predicted"/>